<dbReference type="Proteomes" id="UP001291912">
    <property type="component" value="Unassembled WGS sequence"/>
</dbReference>
<evidence type="ECO:0000259" key="3">
    <source>
        <dbReference type="Pfam" id="PF00534"/>
    </source>
</evidence>
<dbReference type="Pfam" id="PF00534">
    <property type="entry name" value="Glycos_transf_1"/>
    <property type="match status" value="1"/>
</dbReference>
<evidence type="ECO:0000313" key="5">
    <source>
        <dbReference type="EMBL" id="MDZ8161257.1"/>
    </source>
</evidence>
<keyword evidence="6" id="KW-1185">Reference proteome</keyword>
<dbReference type="Gene3D" id="3.40.50.2000">
    <property type="entry name" value="Glycogen Phosphorylase B"/>
    <property type="match status" value="2"/>
</dbReference>
<comment type="caution">
    <text evidence="5">The sequence shown here is derived from an EMBL/GenBank/DDBJ whole genome shotgun (WGS) entry which is preliminary data.</text>
</comment>
<proteinExistence type="predicted"/>
<dbReference type="InterPro" id="IPR001296">
    <property type="entry name" value="Glyco_trans_1"/>
</dbReference>
<sequence>MSASMTPSFCRLSYLVGGLRISVGQLSTTPGPRTHILGFTRALDAFSVKHVTIVASELPGLGRFARLPEGVAARSSRVKVLIGDLVRIAAALWCGINVLVREWPERRTTTIVYERMGVFQSLASFHPAKKRAVRVVESQSLLANETARDRQAIVLERLAAWLERRSFEKADLIVAVSPGVRDDILKFARVQREKVLVLPNATSQELARRPIPPLGKTTIGFVGAVVPWHRLDRLLEAVQACGDPGVDVEIVGDGPAVEPLRRLTEELGMTERVAFTGRLSHAEALERVASWSVGYAGHEKTWATSMYHSPLKLYEYAALGLQILCTRAPDALTLKRDGVSVHDFEASDTDSLGEALQRSIECARLDSDEARASRRRIVDARHTWEARVQEFLLAIDARTSLLDGDIETR</sequence>
<name>A0ABU5N588_9MICO</name>
<protein>
    <submittedName>
        <fullName evidence="5">Glycosyltransferase</fullName>
    </submittedName>
</protein>
<reference evidence="5 6" key="1">
    <citation type="submission" date="2023-10" db="EMBL/GenBank/DDBJ databases">
        <title>Microbacterium xanthum sp. nov., isolated from seaweed.</title>
        <authorList>
            <person name="Lee S.D."/>
        </authorList>
    </citation>
    <scope>NUCLEOTIDE SEQUENCE [LARGE SCALE GENOMIC DNA]</scope>
    <source>
        <strain evidence="5 6">KCTC 19124</strain>
    </source>
</reference>
<feature type="domain" description="Glycosyl transferase family 1" evidence="3">
    <location>
        <begin position="212"/>
        <end position="366"/>
    </location>
</feature>
<accession>A0ABU5N588</accession>
<dbReference type="SUPFAM" id="SSF53756">
    <property type="entry name" value="UDP-Glycosyltransferase/glycogen phosphorylase"/>
    <property type="match status" value="1"/>
</dbReference>
<dbReference type="PANTHER" id="PTHR12526:SF622">
    <property type="entry name" value="GLYCOSYLTRANSFERASE (GROUP I)"/>
    <property type="match status" value="1"/>
</dbReference>
<feature type="domain" description="Glycosyltransferase subfamily 4-like N-terminal" evidence="4">
    <location>
        <begin position="154"/>
        <end position="201"/>
    </location>
</feature>
<dbReference type="Pfam" id="PF13439">
    <property type="entry name" value="Glyco_transf_4"/>
    <property type="match status" value="1"/>
</dbReference>
<organism evidence="5 6">
    <name type="scientific">Microbacterium aquimaris</name>
    <dbReference type="NCBI Taxonomy" id="459816"/>
    <lineage>
        <taxon>Bacteria</taxon>
        <taxon>Bacillati</taxon>
        <taxon>Actinomycetota</taxon>
        <taxon>Actinomycetes</taxon>
        <taxon>Micrococcales</taxon>
        <taxon>Microbacteriaceae</taxon>
        <taxon>Microbacterium</taxon>
    </lineage>
</organism>
<dbReference type="EMBL" id="JAWJYN010000001">
    <property type="protein sequence ID" value="MDZ8161257.1"/>
    <property type="molecule type" value="Genomic_DNA"/>
</dbReference>
<evidence type="ECO:0000256" key="2">
    <source>
        <dbReference type="ARBA" id="ARBA00022679"/>
    </source>
</evidence>
<gene>
    <name evidence="5" type="ORF">R2Q92_05360</name>
</gene>
<keyword evidence="2" id="KW-0808">Transferase</keyword>
<dbReference type="PANTHER" id="PTHR12526">
    <property type="entry name" value="GLYCOSYLTRANSFERASE"/>
    <property type="match status" value="1"/>
</dbReference>
<keyword evidence="1" id="KW-0328">Glycosyltransferase</keyword>
<evidence type="ECO:0000313" key="6">
    <source>
        <dbReference type="Proteomes" id="UP001291912"/>
    </source>
</evidence>
<evidence type="ECO:0000256" key="1">
    <source>
        <dbReference type="ARBA" id="ARBA00022676"/>
    </source>
</evidence>
<dbReference type="InterPro" id="IPR028098">
    <property type="entry name" value="Glyco_trans_4-like_N"/>
</dbReference>
<evidence type="ECO:0000259" key="4">
    <source>
        <dbReference type="Pfam" id="PF13439"/>
    </source>
</evidence>